<dbReference type="InterPro" id="IPR006614">
    <property type="entry name" value="Peroxin/Ferlin"/>
</dbReference>
<dbReference type="PANTHER" id="PTHR12546">
    <property type="entry name" value="FER-1-LIKE"/>
    <property type="match status" value="1"/>
</dbReference>
<keyword evidence="9" id="KW-1185">Reference proteome</keyword>
<evidence type="ECO:0000256" key="4">
    <source>
        <dbReference type="ARBA" id="ARBA00022989"/>
    </source>
</evidence>
<dbReference type="SUPFAM" id="SSF49562">
    <property type="entry name" value="C2 domain (Calcium/lipid-binding domain, CaLB)"/>
    <property type="match status" value="2"/>
</dbReference>
<dbReference type="InterPro" id="IPR037723">
    <property type="entry name" value="C2D_Ferlin"/>
</dbReference>
<accession>A0AAV2SR76</accession>
<proteinExistence type="predicted"/>
<dbReference type="SMART" id="SM00239">
    <property type="entry name" value="C2"/>
    <property type="match status" value="1"/>
</dbReference>
<comment type="caution">
    <text evidence="8">The sequence shown here is derived from an EMBL/GenBank/DDBJ whole genome shotgun (WGS) entry which is preliminary data.</text>
</comment>
<keyword evidence="5" id="KW-0472">Membrane</keyword>
<dbReference type="InterPro" id="IPR000008">
    <property type="entry name" value="C2_dom"/>
</dbReference>
<reference evidence="8 9" key="1">
    <citation type="submission" date="2024-05" db="EMBL/GenBank/DDBJ databases">
        <authorList>
            <person name="Wallberg A."/>
        </authorList>
    </citation>
    <scope>NUCLEOTIDE SEQUENCE [LARGE SCALE GENOMIC DNA]</scope>
</reference>
<dbReference type="SMART" id="SM01201">
    <property type="entry name" value="FerB"/>
    <property type="match status" value="1"/>
</dbReference>
<evidence type="ECO:0000256" key="3">
    <source>
        <dbReference type="ARBA" id="ARBA00022737"/>
    </source>
</evidence>
<keyword evidence="2" id="KW-0812">Transmembrane</keyword>
<comment type="subcellular location">
    <subcellularLocation>
        <location evidence="1">Membrane</location>
        <topology evidence="1">Single-pass membrane protein</topology>
    </subcellularLocation>
</comment>
<dbReference type="Pfam" id="PF08150">
    <property type="entry name" value="FerB"/>
    <property type="match status" value="1"/>
</dbReference>
<dbReference type="InterPro" id="IPR012561">
    <property type="entry name" value="Ferlin_B-domain"/>
</dbReference>
<dbReference type="PROSITE" id="PS50004">
    <property type="entry name" value="C2"/>
    <property type="match status" value="1"/>
</dbReference>
<dbReference type="SMART" id="SM00694">
    <property type="entry name" value="DysFC"/>
    <property type="match status" value="2"/>
</dbReference>
<feature type="region of interest" description="Disordered" evidence="6">
    <location>
        <begin position="606"/>
        <end position="655"/>
    </location>
</feature>
<keyword evidence="3" id="KW-0677">Repeat</keyword>
<evidence type="ECO:0000256" key="1">
    <source>
        <dbReference type="ARBA" id="ARBA00004167"/>
    </source>
</evidence>
<evidence type="ECO:0000259" key="7">
    <source>
        <dbReference type="PROSITE" id="PS50004"/>
    </source>
</evidence>
<dbReference type="CDD" id="cd04017">
    <property type="entry name" value="C2D_Ferlin"/>
    <property type="match status" value="1"/>
</dbReference>
<evidence type="ECO:0000256" key="5">
    <source>
        <dbReference type="ARBA" id="ARBA00023136"/>
    </source>
</evidence>
<dbReference type="InterPro" id="IPR035892">
    <property type="entry name" value="C2_domain_sf"/>
</dbReference>
<dbReference type="Pfam" id="PF00168">
    <property type="entry name" value="C2"/>
    <property type="match status" value="1"/>
</dbReference>
<dbReference type="PANTHER" id="PTHR12546:SF33">
    <property type="entry name" value="SPERM VESICLE FUSION PROTEIN FER-1"/>
    <property type="match status" value="1"/>
</dbReference>
<feature type="compositionally biased region" description="Low complexity" evidence="6">
    <location>
        <begin position="637"/>
        <end position="655"/>
    </location>
</feature>
<feature type="non-terminal residue" evidence="8">
    <location>
        <position position="1"/>
    </location>
</feature>
<name>A0AAV2SR76_MEGNR</name>
<organism evidence="8 9">
    <name type="scientific">Meganyctiphanes norvegica</name>
    <name type="common">Northern krill</name>
    <name type="synonym">Thysanopoda norvegica</name>
    <dbReference type="NCBI Taxonomy" id="48144"/>
    <lineage>
        <taxon>Eukaryota</taxon>
        <taxon>Metazoa</taxon>
        <taxon>Ecdysozoa</taxon>
        <taxon>Arthropoda</taxon>
        <taxon>Crustacea</taxon>
        <taxon>Multicrustacea</taxon>
        <taxon>Malacostraca</taxon>
        <taxon>Eumalacostraca</taxon>
        <taxon>Eucarida</taxon>
        <taxon>Euphausiacea</taxon>
        <taxon>Euphausiidae</taxon>
        <taxon>Meganyctiphanes</taxon>
    </lineage>
</organism>
<sequence length="655" mass="74141">IEPQASMPDIFLWLMSGAKRLGYTRIPASSVLFSHNEAAKGPLSGVFSTFTLVNPDDETGFDLGGVVRCALWFGREDEADHWWQYQQSHLSLTVYAESYENQIISAPGSGKWTQKGILMTRPAFSDADGRLALEKEAFTAPYGWNFAGDWIVEPDPSVQYEADAGHSQFNEEVFEVQVRIPGGTWIQAPANPWQDVRGDPATTRDEITCPQGWAWADVWTYDLQRAVDGEGWEYTVQSGFMSWSPQEKLYHLVRRRRWVRERRLRERIIKDTQSSEGWEYAPLFNLQFHAIERKIDLVRRRRWRRPMTATREGLPPTPTLSVKSGDGKDAITQYACPRMYVVSKSQHVYQLRAHLYQARDLEAGDKSGFSDPYAVVCFYNATQQTEKLSATLCPTWDQTLIFDNVKLADPLPHTNQNPPQAVVEIYDWDARGAPEFLGRVFCSPTVIDPSQGYEPVGLKWFKLEKGNIRQGELLASFELFLKDNAELPEMPPTRGSNYMVPFKVRPVLQKTRVEVICWGLRNMSTYELQSVSRPTIEFECGGQRIVSAKMTNLQANPNFDKPHLTFDVQNPRSLFYLLHLSIVELDQEGPAATSIVEHISSTLRQHSASTSSLQHRQDKAPPDSLEAFGLTDPNGFASTSSNGGSASSSTLQHHY</sequence>
<protein>
    <recommendedName>
        <fullName evidence="7">C2 domain-containing protein</fullName>
    </recommendedName>
</protein>
<evidence type="ECO:0000256" key="2">
    <source>
        <dbReference type="ARBA" id="ARBA00022692"/>
    </source>
</evidence>
<dbReference type="EMBL" id="CAXKWB010095306">
    <property type="protein sequence ID" value="CAL4219662.1"/>
    <property type="molecule type" value="Genomic_DNA"/>
</dbReference>
<dbReference type="InterPro" id="IPR037721">
    <property type="entry name" value="Ferlin"/>
</dbReference>
<dbReference type="GO" id="GO:0016020">
    <property type="term" value="C:membrane"/>
    <property type="evidence" value="ECO:0007669"/>
    <property type="project" value="UniProtKB-SubCell"/>
</dbReference>
<evidence type="ECO:0000313" key="9">
    <source>
        <dbReference type="Proteomes" id="UP001497623"/>
    </source>
</evidence>
<dbReference type="Gene3D" id="2.60.40.150">
    <property type="entry name" value="C2 domain"/>
    <property type="match status" value="1"/>
</dbReference>
<dbReference type="GO" id="GO:0007009">
    <property type="term" value="P:plasma membrane organization"/>
    <property type="evidence" value="ECO:0007669"/>
    <property type="project" value="TreeGrafter"/>
</dbReference>
<dbReference type="AlphaFoldDB" id="A0AAV2SR76"/>
<keyword evidence="4" id="KW-1133">Transmembrane helix</keyword>
<evidence type="ECO:0000256" key="6">
    <source>
        <dbReference type="SAM" id="MobiDB-lite"/>
    </source>
</evidence>
<dbReference type="GO" id="GO:0061025">
    <property type="term" value="P:membrane fusion"/>
    <property type="evidence" value="ECO:0007669"/>
    <property type="project" value="TreeGrafter"/>
</dbReference>
<feature type="domain" description="C2" evidence="7">
    <location>
        <begin position="325"/>
        <end position="461"/>
    </location>
</feature>
<gene>
    <name evidence="8" type="ORF">MNOR_LOCUS38989</name>
</gene>
<dbReference type="SMART" id="SM00693">
    <property type="entry name" value="DysFN"/>
    <property type="match status" value="2"/>
</dbReference>
<feature type="non-terminal residue" evidence="8">
    <location>
        <position position="655"/>
    </location>
</feature>
<dbReference type="Proteomes" id="UP001497623">
    <property type="component" value="Unassembled WGS sequence"/>
</dbReference>
<evidence type="ECO:0000313" key="8">
    <source>
        <dbReference type="EMBL" id="CAL4219662.1"/>
    </source>
</evidence>